<dbReference type="InterPro" id="IPR003439">
    <property type="entry name" value="ABC_transporter-like_ATP-bd"/>
</dbReference>
<dbReference type="InterPro" id="IPR027417">
    <property type="entry name" value="P-loop_NTPase"/>
</dbReference>
<dbReference type="SUPFAM" id="SSF52540">
    <property type="entry name" value="P-loop containing nucleoside triphosphate hydrolases"/>
    <property type="match status" value="2"/>
</dbReference>
<dbReference type="InterPro" id="IPR003593">
    <property type="entry name" value="AAA+_ATPase"/>
</dbReference>
<feature type="domain" description="ABC transporter" evidence="10">
    <location>
        <begin position="21"/>
        <end position="257"/>
    </location>
</feature>
<dbReference type="Gene3D" id="3.40.50.300">
    <property type="entry name" value="P-loop containing nucleotide triphosphate hydrolases"/>
    <property type="match status" value="2"/>
</dbReference>
<evidence type="ECO:0000256" key="2">
    <source>
        <dbReference type="ARBA" id="ARBA00022448"/>
    </source>
</evidence>
<evidence type="ECO:0000256" key="8">
    <source>
        <dbReference type="ARBA" id="ARBA00022967"/>
    </source>
</evidence>
<dbReference type="CDD" id="cd03216">
    <property type="entry name" value="ABC_Carb_Monos_I"/>
    <property type="match status" value="1"/>
</dbReference>
<keyword evidence="6" id="KW-0547">Nucleotide-binding</keyword>
<evidence type="ECO:0000256" key="3">
    <source>
        <dbReference type="ARBA" id="ARBA00022475"/>
    </source>
</evidence>
<dbReference type="AlphaFoldDB" id="A0A1I7J700"/>
<evidence type="ECO:0000256" key="5">
    <source>
        <dbReference type="ARBA" id="ARBA00022737"/>
    </source>
</evidence>
<proteinExistence type="predicted"/>
<dbReference type="FunFam" id="3.40.50.300:FF:000127">
    <property type="entry name" value="Ribose import ATP-binding protein RbsA"/>
    <property type="match status" value="1"/>
</dbReference>
<dbReference type="InterPro" id="IPR017871">
    <property type="entry name" value="ABC_transporter-like_CS"/>
</dbReference>
<dbReference type="CDD" id="cd03215">
    <property type="entry name" value="ABC_Carb_Monos_II"/>
    <property type="match status" value="1"/>
</dbReference>
<evidence type="ECO:0000256" key="4">
    <source>
        <dbReference type="ARBA" id="ARBA00022597"/>
    </source>
</evidence>
<dbReference type="GO" id="GO:0016887">
    <property type="term" value="F:ATP hydrolysis activity"/>
    <property type="evidence" value="ECO:0007669"/>
    <property type="project" value="InterPro"/>
</dbReference>
<evidence type="ECO:0000256" key="7">
    <source>
        <dbReference type="ARBA" id="ARBA00022840"/>
    </source>
</evidence>
<evidence type="ECO:0000256" key="1">
    <source>
        <dbReference type="ARBA" id="ARBA00004202"/>
    </source>
</evidence>
<dbReference type="STRING" id="463301.SAMN04487955_109120"/>
<dbReference type="Proteomes" id="UP000198693">
    <property type="component" value="Unassembled WGS sequence"/>
</dbReference>
<evidence type="ECO:0000313" key="11">
    <source>
        <dbReference type="EMBL" id="SFU80901.1"/>
    </source>
</evidence>
<name>A0A1I7J700_9GAMM</name>
<evidence type="ECO:0000259" key="10">
    <source>
        <dbReference type="PROSITE" id="PS50893"/>
    </source>
</evidence>
<dbReference type="InterPro" id="IPR050107">
    <property type="entry name" value="ABC_carbohydrate_import_ATPase"/>
</dbReference>
<dbReference type="RefSeq" id="WP_089796466.1">
    <property type="nucleotide sequence ID" value="NZ_FPBP01000009.1"/>
</dbReference>
<feature type="domain" description="ABC transporter" evidence="10">
    <location>
        <begin position="258"/>
        <end position="511"/>
    </location>
</feature>
<dbReference type="PANTHER" id="PTHR43790:SF9">
    <property type="entry name" value="GALACTOFURANOSE TRANSPORTER ATP-BINDING PROTEIN YTFR"/>
    <property type="match status" value="1"/>
</dbReference>
<dbReference type="Pfam" id="PF00005">
    <property type="entry name" value="ABC_tran"/>
    <property type="match status" value="2"/>
</dbReference>
<dbReference type="PANTHER" id="PTHR43790">
    <property type="entry name" value="CARBOHYDRATE TRANSPORT ATP-BINDING PROTEIN MG119-RELATED"/>
    <property type="match status" value="1"/>
</dbReference>
<evidence type="ECO:0000256" key="6">
    <source>
        <dbReference type="ARBA" id="ARBA00022741"/>
    </source>
</evidence>
<keyword evidence="4" id="KW-0762">Sugar transport</keyword>
<dbReference type="PROSITE" id="PS50893">
    <property type="entry name" value="ABC_TRANSPORTER_2"/>
    <property type="match status" value="2"/>
</dbReference>
<keyword evidence="3" id="KW-1003">Cell membrane</keyword>
<keyword evidence="8" id="KW-1278">Translocase</keyword>
<reference evidence="12" key="1">
    <citation type="submission" date="2016-10" db="EMBL/GenBank/DDBJ databases">
        <authorList>
            <person name="Varghese N."/>
            <person name="Submissions S."/>
        </authorList>
    </citation>
    <scope>NUCLEOTIDE SEQUENCE [LARGE SCALE GENOMIC DNA]</scope>
    <source>
        <strain evidence="12">CGMCC 1.6981</strain>
    </source>
</reference>
<organism evidence="11 12">
    <name type="scientific">Halomonas korlensis</name>
    <dbReference type="NCBI Taxonomy" id="463301"/>
    <lineage>
        <taxon>Bacteria</taxon>
        <taxon>Pseudomonadati</taxon>
        <taxon>Pseudomonadota</taxon>
        <taxon>Gammaproteobacteria</taxon>
        <taxon>Oceanospirillales</taxon>
        <taxon>Halomonadaceae</taxon>
        <taxon>Halomonas</taxon>
    </lineage>
</organism>
<protein>
    <submittedName>
        <fullName evidence="11">Ribose transport system ATP-binding protein</fullName>
    </submittedName>
</protein>
<evidence type="ECO:0000256" key="9">
    <source>
        <dbReference type="ARBA" id="ARBA00023136"/>
    </source>
</evidence>
<keyword evidence="7 11" id="KW-0067">ATP-binding</keyword>
<dbReference type="GO" id="GO:0005886">
    <property type="term" value="C:plasma membrane"/>
    <property type="evidence" value="ECO:0007669"/>
    <property type="project" value="UniProtKB-SubCell"/>
</dbReference>
<evidence type="ECO:0000313" key="12">
    <source>
        <dbReference type="Proteomes" id="UP000198693"/>
    </source>
</evidence>
<dbReference type="PROSITE" id="PS00211">
    <property type="entry name" value="ABC_TRANSPORTER_1"/>
    <property type="match status" value="1"/>
</dbReference>
<keyword evidence="9" id="KW-0472">Membrane</keyword>
<dbReference type="SMART" id="SM00382">
    <property type="entry name" value="AAA"/>
    <property type="match status" value="2"/>
</dbReference>
<keyword evidence="2" id="KW-0813">Transport</keyword>
<accession>A0A1I7J700</accession>
<keyword evidence="12" id="KW-1185">Reference proteome</keyword>
<gene>
    <name evidence="11" type="ORF">SAMN04487955_109120</name>
</gene>
<dbReference type="GO" id="GO:0005524">
    <property type="term" value="F:ATP binding"/>
    <property type="evidence" value="ECO:0007669"/>
    <property type="project" value="UniProtKB-KW"/>
</dbReference>
<dbReference type="OrthoDB" id="9776369at2"/>
<comment type="subcellular location">
    <subcellularLocation>
        <location evidence="1">Cell membrane</location>
        <topology evidence="1">Peripheral membrane protein</topology>
    </subcellularLocation>
</comment>
<keyword evidence="5" id="KW-0677">Repeat</keyword>
<dbReference type="EMBL" id="FPBP01000009">
    <property type="protein sequence ID" value="SFU80901.1"/>
    <property type="molecule type" value="Genomic_DNA"/>
</dbReference>
<sequence>MNTSATRSHVADHSGAAAPVLSLIDITKKFPGVVALNKVSFDVRPGEVHALLGENGAGKSTLMKVLAGKHQPNGGKIVLEGEEKSFENPKQAKKSGIVLIHQEQSLVPEMSVAENIYLGSLPLKWGNRVDWKKLHADSTEILQRLKCSFTSREMVSHLSIAKKQMVEIARALVFTPKVVVFDEPTASLTDHEKPVLYDIIKTLQEQGVGIVYISHRMDEIFHLSQRITVLRDGEYNGTVNTAETNEDEVTKLMIGRSLELDHASKPHDFKENMLELRHLTVDGVFEDVSFNVRKGEIVGMYGLVGAGRSEVAETIFGLRRPSSGEILLEGRAETIGSSHEAVEKGIALVPEDRKDQGLILGMNCRDNMTLSALGSVSSMGFMKTSAEKVVHDKYQSAMKIKTPSWRQKVGNLSGGNQQKIVIGKWLHTHPKLLILDEPTRGIDVGSKAEIHALIKELARTGYAVLVISSEMPEVLGVSNRIIAMYDGRITAEFDGDAVSEDELVHAITGQVAQAPKVATAITDDATVP</sequence>